<dbReference type="Pfam" id="PF10022">
    <property type="entry name" value="DUF2264"/>
    <property type="match status" value="1"/>
</dbReference>
<feature type="domain" description="DUF2264" evidence="1">
    <location>
        <begin position="17"/>
        <end position="348"/>
    </location>
</feature>
<reference evidence="2 3" key="1">
    <citation type="submission" date="2016-10" db="EMBL/GenBank/DDBJ databases">
        <authorList>
            <person name="de Groot N.N."/>
        </authorList>
    </citation>
    <scope>NUCLEOTIDE SEQUENCE [LARGE SCALE GENOMIC DNA]</scope>
    <source>
        <strain evidence="2 3">CGMCC 4.7037</strain>
    </source>
</reference>
<dbReference type="PIRSF" id="PIRSF014753">
    <property type="entry name" value="UCP014753"/>
    <property type="match status" value="1"/>
</dbReference>
<dbReference type="PANTHER" id="PTHR35339">
    <property type="entry name" value="LINALOOL DEHYDRATASE_ISOMERASE DOMAIN-CONTAINING PROTEIN"/>
    <property type="match status" value="1"/>
</dbReference>
<evidence type="ECO:0000259" key="1">
    <source>
        <dbReference type="Pfam" id="PF10022"/>
    </source>
</evidence>
<evidence type="ECO:0000313" key="3">
    <source>
        <dbReference type="Proteomes" id="UP000236732"/>
    </source>
</evidence>
<sequence>MKLPPADQVASPHTGYTREHWLAAADGLLEAVVPYAVPGFAQIRLPGRPSSSGPVLDGLEGFARTFLLAAFRGRDDVLERYAEGLATGTDPASPYAWPAIADNSQQIVEAASIALALHESGLYDRLSPTVRRRVAAWLGGITGKRAWPCNWVLFKVIVQQFLANAGAPHTPAEIAEALGQVESWYVGDGWYTDGDGQNYDYYCGWAMHLYTLWYTRMSGAPDAVYRDRLSAFLASYQHFFAADGAPVHQGRSLTYRFAAAAPLWLGALFDATPLPPGRTRRLASGTLRHFLSHGAVGEDGLLSLGWHGEYLPVTQAYSGPCSPYWASKGFIGLLLPAGHPVWTATEEPGPAETGDQVVALRGPGWLLHSTRDDGIVRLVNHGSDHNAPPPEPAHDDPHYDRFAYSTHTAPVIVTDAVDNRLAVIAPGGTESRRGRIERIAAADRFAASRSTSGKPPAVVESASYVHGPHEIRLHRVTAPAGHTVREGGHATREDLAGTITPLHGWHREGVARFSAGTAFGPDVTVPYLEADHPGGTVLLASVVTLAGGSLTPDLVVTANGCVLSLPGGEHVEIELGDRPRYLRRHPDGTVVTWESA</sequence>
<gene>
    <name evidence="2" type="ORF">SAMN05444920_114188</name>
</gene>
<accession>A0A1H6EQ13</accession>
<dbReference type="InterPro" id="IPR016624">
    <property type="entry name" value="UCP014753"/>
</dbReference>
<dbReference type="PANTHER" id="PTHR35339:SF4">
    <property type="entry name" value="LINALOOL DEHYDRATASE_ISOMERASE DOMAIN-CONTAINING PROTEIN"/>
    <property type="match status" value="1"/>
</dbReference>
<protein>
    <recommendedName>
        <fullName evidence="1">DUF2264 domain-containing protein</fullName>
    </recommendedName>
</protein>
<dbReference type="AlphaFoldDB" id="A0A1H6EQ13"/>
<organism evidence="2 3">
    <name type="scientific">Nonomuraea solani</name>
    <dbReference type="NCBI Taxonomy" id="1144553"/>
    <lineage>
        <taxon>Bacteria</taxon>
        <taxon>Bacillati</taxon>
        <taxon>Actinomycetota</taxon>
        <taxon>Actinomycetes</taxon>
        <taxon>Streptosporangiales</taxon>
        <taxon>Streptosporangiaceae</taxon>
        <taxon>Nonomuraea</taxon>
    </lineage>
</organism>
<dbReference type="EMBL" id="FNVT01000014">
    <property type="protein sequence ID" value="SEG99912.1"/>
    <property type="molecule type" value="Genomic_DNA"/>
</dbReference>
<keyword evidence="3" id="KW-1185">Reference proteome</keyword>
<name>A0A1H6EQ13_9ACTN</name>
<dbReference type="InterPro" id="IPR049349">
    <property type="entry name" value="DUF2264_N"/>
</dbReference>
<dbReference type="Proteomes" id="UP000236732">
    <property type="component" value="Unassembled WGS sequence"/>
</dbReference>
<evidence type="ECO:0000313" key="2">
    <source>
        <dbReference type="EMBL" id="SEG99912.1"/>
    </source>
</evidence>
<proteinExistence type="predicted"/>
<dbReference type="OrthoDB" id="9813465at2"/>
<dbReference type="RefSeq" id="WP_103961080.1">
    <property type="nucleotide sequence ID" value="NZ_FNVT01000014.1"/>
</dbReference>